<dbReference type="NCBIfam" id="TIGR00089">
    <property type="entry name" value="MiaB/RimO family radical SAM methylthiotransferase"/>
    <property type="match status" value="1"/>
</dbReference>
<dbReference type="PANTHER" id="PTHR43020:SF2">
    <property type="entry name" value="MITOCHONDRIAL TRNA METHYLTHIOTRANSFERASE CDK5RAP1"/>
    <property type="match status" value="1"/>
</dbReference>
<dbReference type="InterPro" id="IPR005839">
    <property type="entry name" value="Methylthiotransferase"/>
</dbReference>
<evidence type="ECO:0000259" key="13">
    <source>
        <dbReference type="PROSITE" id="PS51918"/>
    </source>
</evidence>
<evidence type="ECO:0000256" key="8">
    <source>
        <dbReference type="PROSITE-ProRule" id="PRU00278"/>
    </source>
</evidence>
<dbReference type="InterPro" id="IPR006463">
    <property type="entry name" value="MiaB_methiolase"/>
</dbReference>
<dbReference type="Gene3D" id="3.10.50.40">
    <property type="match status" value="1"/>
</dbReference>
<evidence type="ECO:0000259" key="10">
    <source>
        <dbReference type="PROSITE" id="PS50198"/>
    </source>
</evidence>
<dbReference type="Pfam" id="PF13616">
    <property type="entry name" value="Rotamase_3"/>
    <property type="match status" value="1"/>
</dbReference>
<feature type="domain" description="TRAM" evidence="11">
    <location>
        <begin position="573"/>
        <end position="640"/>
    </location>
</feature>
<comment type="caution">
    <text evidence="14">The sequence shown here is derived from an EMBL/GenBank/DDBJ whole genome shotgun (WGS) entry which is preliminary data.</text>
</comment>
<dbReference type="SFLD" id="SFLDS00029">
    <property type="entry name" value="Radical_SAM"/>
    <property type="match status" value="1"/>
</dbReference>
<dbReference type="FunFam" id="3.80.30.20:FF:000001">
    <property type="entry name" value="tRNA-2-methylthio-N(6)-dimethylallyladenosine synthase 2"/>
    <property type="match status" value="1"/>
</dbReference>
<evidence type="ECO:0000259" key="12">
    <source>
        <dbReference type="PROSITE" id="PS51449"/>
    </source>
</evidence>
<dbReference type="Pfam" id="PF01938">
    <property type="entry name" value="TRAM"/>
    <property type="match status" value="1"/>
</dbReference>
<dbReference type="GO" id="GO:0046872">
    <property type="term" value="F:metal ion binding"/>
    <property type="evidence" value="ECO:0007669"/>
    <property type="project" value="UniProtKB-KW"/>
</dbReference>
<gene>
    <name evidence="14" type="ORF">CDCA_CDCA02G0786</name>
</gene>
<dbReference type="InterPro" id="IPR002792">
    <property type="entry name" value="TRAM_dom"/>
</dbReference>
<dbReference type="SUPFAM" id="SSF102114">
    <property type="entry name" value="Radical SAM enzymes"/>
    <property type="match status" value="1"/>
</dbReference>
<evidence type="ECO:0000256" key="5">
    <source>
        <dbReference type="ARBA" id="ARBA00022723"/>
    </source>
</evidence>
<keyword evidence="4" id="KW-0949">S-adenosyl-L-methionine</keyword>
<dbReference type="EMBL" id="JANCYW010000002">
    <property type="protein sequence ID" value="KAK4534761.1"/>
    <property type="molecule type" value="Genomic_DNA"/>
</dbReference>
<dbReference type="Gene3D" id="3.40.50.12160">
    <property type="entry name" value="Methylthiotransferase, N-terminal domain"/>
    <property type="match status" value="1"/>
</dbReference>
<evidence type="ECO:0000313" key="14">
    <source>
        <dbReference type="EMBL" id="KAK4534761.1"/>
    </source>
</evidence>
<keyword evidence="5" id="KW-0479">Metal-binding</keyword>
<dbReference type="InterPro" id="IPR046357">
    <property type="entry name" value="PPIase_dom_sf"/>
</dbReference>
<evidence type="ECO:0000256" key="4">
    <source>
        <dbReference type="ARBA" id="ARBA00022691"/>
    </source>
</evidence>
<dbReference type="SFLD" id="SFLDF00273">
    <property type="entry name" value="(dimethylallyl)adenosine_tRNA"/>
    <property type="match status" value="1"/>
</dbReference>
<dbReference type="SUPFAM" id="SSF54534">
    <property type="entry name" value="FKBP-like"/>
    <property type="match status" value="1"/>
</dbReference>
<dbReference type="PROSITE" id="PS01278">
    <property type="entry name" value="MTTASE_RADICAL"/>
    <property type="match status" value="1"/>
</dbReference>
<evidence type="ECO:0000256" key="3">
    <source>
        <dbReference type="ARBA" id="ARBA00022485"/>
    </source>
</evidence>
<dbReference type="AlphaFoldDB" id="A0AAV9IRR3"/>
<evidence type="ECO:0000256" key="2">
    <source>
        <dbReference type="ARBA" id="ARBA00009815"/>
    </source>
</evidence>
<protein>
    <recommendedName>
        <fullName evidence="16">Peptidylprolyl isomerase</fullName>
    </recommendedName>
</protein>
<feature type="compositionally biased region" description="Basic residues" evidence="9">
    <location>
        <begin position="188"/>
        <end position="197"/>
    </location>
</feature>
<dbReference type="GO" id="GO:0035596">
    <property type="term" value="F:methylthiotransferase activity"/>
    <property type="evidence" value="ECO:0007669"/>
    <property type="project" value="InterPro"/>
</dbReference>
<dbReference type="Gene3D" id="3.80.30.20">
    <property type="entry name" value="tm_1862 like domain"/>
    <property type="match status" value="1"/>
</dbReference>
<feature type="domain" description="MTTase N-terminal" evidence="12">
    <location>
        <begin position="203"/>
        <end position="320"/>
    </location>
</feature>
<keyword evidence="15" id="KW-1185">Reference proteome</keyword>
<comment type="similarity">
    <text evidence="2">Belongs to the methylthiotransferase family. MiaB subfamily.</text>
</comment>
<dbReference type="SFLD" id="SFLDG01082">
    <property type="entry name" value="B12-binding_domain_containing"/>
    <property type="match status" value="1"/>
</dbReference>
<keyword evidence="6" id="KW-0408">Iron</keyword>
<reference evidence="14 15" key="1">
    <citation type="submission" date="2022-07" db="EMBL/GenBank/DDBJ databases">
        <title>Genome-wide signatures of adaptation to extreme environments.</title>
        <authorList>
            <person name="Cho C.H."/>
            <person name="Yoon H.S."/>
        </authorList>
    </citation>
    <scope>NUCLEOTIDE SEQUENCE [LARGE SCALE GENOMIC DNA]</scope>
    <source>
        <strain evidence="14 15">DBV 063 E5</strain>
    </source>
</reference>
<dbReference type="InterPro" id="IPR058240">
    <property type="entry name" value="rSAM_sf"/>
</dbReference>
<dbReference type="Pfam" id="PF00919">
    <property type="entry name" value="UPF0004"/>
    <property type="match status" value="1"/>
</dbReference>
<dbReference type="GO" id="GO:0051539">
    <property type="term" value="F:4 iron, 4 sulfur cluster binding"/>
    <property type="evidence" value="ECO:0007669"/>
    <property type="project" value="UniProtKB-KW"/>
</dbReference>
<dbReference type="GO" id="GO:0003755">
    <property type="term" value="F:peptidyl-prolyl cis-trans isomerase activity"/>
    <property type="evidence" value="ECO:0007669"/>
    <property type="project" value="UniProtKB-KW"/>
</dbReference>
<dbReference type="InterPro" id="IPR020612">
    <property type="entry name" value="Methylthiotransferase_CS"/>
</dbReference>
<sequence length="646" mass="72060">MFVVAPAGAGRRLHGASWGGGGTARPILQPRQTASARRGRRTLCAQVADSPATATSTRSALNPNPNVAFPVGEHVVARVRVRHVLVATKAMADLVLQQLREGAAMADLASTLSLDEASRAAGGDLGWRDRGQLDPELELQCFNAAPNVAFQTQTYRGYHVVRVEDAEYKLVPTVRKERSGRQQLRASTARRRRHRRHVDSDGRRYNIQTLGCQMNLADSERMAGELERCGYVHTADPHDADLVLLNTCSIRDHAEQKVYSFLGPFANRKASTRPDLKLVVAGCVAQQEGATLLRRFPALDLVLGPQYANRLADLLEDVENGNQVVATEPIHIMEDVSRPRRESQICAWVNISYGCNERCTYCVVPYTRGLEQSRSVEAICREVAQLKAHGYRDVTLLGQNIDAYGRDMRPRVTFAQLLYQVAGTGIDRIRAITAHPRYWSPRVIQATAELPNVMPYFHIPFQAGDDDVLQAMKRGYTADRYRRIVDMIRERLPDAAVTADAIVGFPGETEAQFQRTLQLMRDLQLDNVNTAAYSPRPHTPAATWAEQVPDEVKVDRLQRINEVNMECVAARSRRYLGRVEEVLVEDVNPRAPELGVCGRTRTNKKVFFDAPGGVERWRGRMANVRITDTRAFSLTGVLVDGYPQGY</sequence>
<dbReference type="NCBIfam" id="TIGR01574">
    <property type="entry name" value="miaB-methiolase"/>
    <property type="match status" value="1"/>
</dbReference>
<feature type="domain" description="Radical SAM core" evidence="13">
    <location>
        <begin position="341"/>
        <end position="571"/>
    </location>
</feature>
<dbReference type="PROSITE" id="PS51918">
    <property type="entry name" value="RADICAL_SAM"/>
    <property type="match status" value="1"/>
</dbReference>
<proteinExistence type="inferred from homology"/>
<dbReference type="InterPro" id="IPR023404">
    <property type="entry name" value="rSAM_horseshoe"/>
</dbReference>
<feature type="region of interest" description="Disordered" evidence="9">
    <location>
        <begin position="179"/>
        <end position="200"/>
    </location>
</feature>
<dbReference type="InterPro" id="IPR007197">
    <property type="entry name" value="rSAM"/>
</dbReference>
<evidence type="ECO:0000256" key="6">
    <source>
        <dbReference type="ARBA" id="ARBA00023004"/>
    </source>
</evidence>
<evidence type="ECO:0000256" key="1">
    <source>
        <dbReference type="ARBA" id="ARBA00001966"/>
    </source>
</evidence>
<keyword evidence="8" id="KW-0413">Isomerase</keyword>
<keyword evidence="7" id="KW-0411">Iron-sulfur</keyword>
<feature type="domain" description="PpiC" evidence="10">
    <location>
        <begin position="76"/>
        <end position="165"/>
    </location>
</feature>
<dbReference type="PROSITE" id="PS50926">
    <property type="entry name" value="TRAM"/>
    <property type="match status" value="1"/>
</dbReference>
<dbReference type="Proteomes" id="UP001301350">
    <property type="component" value="Unassembled WGS sequence"/>
</dbReference>
<dbReference type="PANTHER" id="PTHR43020">
    <property type="entry name" value="CDK5 REGULATORY SUBUNIT-ASSOCIATED PROTEIN 1"/>
    <property type="match status" value="1"/>
</dbReference>
<evidence type="ECO:0000256" key="7">
    <source>
        <dbReference type="ARBA" id="ARBA00023014"/>
    </source>
</evidence>
<keyword evidence="3" id="KW-0004">4Fe-4S</keyword>
<evidence type="ECO:0008006" key="16">
    <source>
        <dbReference type="Google" id="ProtNLM"/>
    </source>
</evidence>
<accession>A0AAV9IRR3</accession>
<dbReference type="FunFam" id="3.40.50.12160:FF:000003">
    <property type="entry name" value="CDK5 regulatory subunit-associated protein 1"/>
    <property type="match status" value="1"/>
</dbReference>
<dbReference type="GO" id="GO:0035600">
    <property type="term" value="P:tRNA methylthiolation"/>
    <property type="evidence" value="ECO:0007669"/>
    <property type="project" value="TreeGrafter"/>
</dbReference>
<dbReference type="HAMAP" id="MF_01864">
    <property type="entry name" value="tRNA_metthiotr_MiaB"/>
    <property type="match status" value="1"/>
</dbReference>
<evidence type="ECO:0000256" key="9">
    <source>
        <dbReference type="SAM" id="MobiDB-lite"/>
    </source>
</evidence>
<dbReference type="PROSITE" id="PS50198">
    <property type="entry name" value="PPIC_PPIASE_2"/>
    <property type="match status" value="1"/>
</dbReference>
<dbReference type="InterPro" id="IPR038135">
    <property type="entry name" value="Methylthiotransferase_N_sf"/>
</dbReference>
<dbReference type="InterPro" id="IPR006638">
    <property type="entry name" value="Elp3/MiaA/NifB-like_rSAM"/>
</dbReference>
<evidence type="ECO:0000313" key="15">
    <source>
        <dbReference type="Proteomes" id="UP001301350"/>
    </source>
</evidence>
<keyword evidence="8" id="KW-0697">Rotamase</keyword>
<dbReference type="Pfam" id="PF04055">
    <property type="entry name" value="Radical_SAM"/>
    <property type="match status" value="1"/>
</dbReference>
<dbReference type="PROSITE" id="PS51449">
    <property type="entry name" value="MTTASE_N"/>
    <property type="match status" value="1"/>
</dbReference>
<evidence type="ECO:0000259" key="11">
    <source>
        <dbReference type="PROSITE" id="PS50926"/>
    </source>
</evidence>
<dbReference type="InterPro" id="IPR013848">
    <property type="entry name" value="Methylthiotransferase_N"/>
</dbReference>
<dbReference type="CDD" id="cd01335">
    <property type="entry name" value="Radical_SAM"/>
    <property type="match status" value="1"/>
</dbReference>
<dbReference type="InterPro" id="IPR000297">
    <property type="entry name" value="PPIase_PpiC"/>
</dbReference>
<name>A0AAV9IRR3_CYACA</name>
<comment type="cofactor">
    <cofactor evidence="1">
        <name>[4Fe-4S] cluster</name>
        <dbReference type="ChEBI" id="CHEBI:49883"/>
    </cofactor>
</comment>
<dbReference type="SFLD" id="SFLDG01061">
    <property type="entry name" value="methylthiotransferase"/>
    <property type="match status" value="1"/>
</dbReference>
<organism evidence="14 15">
    <name type="scientific">Cyanidium caldarium</name>
    <name type="common">Red alga</name>
    <dbReference type="NCBI Taxonomy" id="2771"/>
    <lineage>
        <taxon>Eukaryota</taxon>
        <taxon>Rhodophyta</taxon>
        <taxon>Bangiophyceae</taxon>
        <taxon>Cyanidiales</taxon>
        <taxon>Cyanidiaceae</taxon>
        <taxon>Cyanidium</taxon>
    </lineage>
</organism>
<dbReference type="SMART" id="SM00729">
    <property type="entry name" value="Elp3"/>
    <property type="match status" value="1"/>
</dbReference>